<dbReference type="Pfam" id="PF00586">
    <property type="entry name" value="AIRS"/>
    <property type="match status" value="1"/>
</dbReference>
<dbReference type="EMBL" id="KX897545">
    <property type="protein sequence ID" value="APP88201.1"/>
    <property type="molecule type" value="Genomic_DNA"/>
</dbReference>
<evidence type="ECO:0000259" key="1">
    <source>
        <dbReference type="Pfam" id="PF00586"/>
    </source>
</evidence>
<feature type="domain" description="PurM-like N-terminal" evidence="1">
    <location>
        <begin position="30"/>
        <end position="143"/>
    </location>
</feature>
<dbReference type="SUPFAM" id="SSF56042">
    <property type="entry name" value="PurM C-terminal domain-like"/>
    <property type="match status" value="1"/>
</dbReference>
<dbReference type="PIRSF" id="PIRSF005303">
    <property type="entry name" value="Thiam_monoph_kin"/>
    <property type="match status" value="1"/>
</dbReference>
<dbReference type="GO" id="GO:0009030">
    <property type="term" value="F:thiamine-phosphate kinase activity"/>
    <property type="evidence" value="ECO:0007669"/>
    <property type="project" value="InterPro"/>
</dbReference>
<dbReference type="CDD" id="cd02194">
    <property type="entry name" value="ThiL"/>
    <property type="match status" value="1"/>
</dbReference>
<dbReference type="InterPro" id="IPR006283">
    <property type="entry name" value="ThiL-like"/>
</dbReference>
<reference evidence="2" key="1">
    <citation type="journal article" date="2017" name="Protist">
        <title>Diversity of the Photosynthetic Paulinella Species, with the Description of Paulinella micropora sp. nov. and the Chromatophore Genome Sequence for strain KR01.</title>
        <authorList>
            <person name="Lhee D."/>
            <person name="Yang E.C."/>
            <person name="Kim J.I."/>
            <person name="Nakayama T."/>
            <person name="Zuccarello G."/>
            <person name="Andersen R.A."/>
            <person name="Yoon H.S."/>
        </authorList>
    </citation>
    <scope>NUCLEOTIDE SEQUENCE</scope>
    <source>
        <strain evidence="2">KR01</strain>
    </source>
</reference>
<dbReference type="Gene3D" id="3.90.650.10">
    <property type="entry name" value="PurM-like C-terminal domain"/>
    <property type="match status" value="1"/>
</dbReference>
<dbReference type="AlphaFoldDB" id="A0A1L5YBX9"/>
<protein>
    <submittedName>
        <fullName evidence="2">Putative thiamine monophosphate kinase</fullName>
    </submittedName>
</protein>
<accession>A0A1L5YBX9</accession>
<gene>
    <name evidence="2" type="ORF">PCKR_415</name>
</gene>
<dbReference type="PANTHER" id="PTHR30270">
    <property type="entry name" value="THIAMINE-MONOPHOSPHATE KINASE"/>
    <property type="match status" value="1"/>
</dbReference>
<dbReference type="NCBIfam" id="TIGR01379">
    <property type="entry name" value="thiL"/>
    <property type="match status" value="1"/>
</dbReference>
<dbReference type="InterPro" id="IPR016188">
    <property type="entry name" value="PurM-like_N"/>
</dbReference>
<geneLocation type="plastid" evidence="2"/>
<dbReference type="InterPro" id="IPR036676">
    <property type="entry name" value="PurM-like_C_sf"/>
</dbReference>
<organism evidence="2">
    <name type="scientific">Paulinella micropora</name>
    <dbReference type="NCBI Taxonomy" id="1928728"/>
    <lineage>
        <taxon>Eukaryota</taxon>
        <taxon>Sar</taxon>
        <taxon>Rhizaria</taxon>
        <taxon>Cercozoa</taxon>
        <taxon>Imbricatea</taxon>
        <taxon>Silicofilosea</taxon>
        <taxon>Euglyphida</taxon>
        <taxon>Paulinellidae</taxon>
        <taxon>Paulinella</taxon>
    </lineage>
</organism>
<dbReference type="GO" id="GO:0009228">
    <property type="term" value="P:thiamine biosynthetic process"/>
    <property type="evidence" value="ECO:0007669"/>
    <property type="project" value="InterPro"/>
</dbReference>
<keyword evidence="2" id="KW-0418">Kinase</keyword>
<dbReference type="PANTHER" id="PTHR30270:SF0">
    <property type="entry name" value="THIAMINE-MONOPHOSPHATE KINASE"/>
    <property type="match status" value="1"/>
</dbReference>
<keyword evidence="2" id="KW-0934">Plastid</keyword>
<dbReference type="SUPFAM" id="SSF55326">
    <property type="entry name" value="PurM N-terminal domain-like"/>
    <property type="match status" value="1"/>
</dbReference>
<evidence type="ECO:0000313" key="2">
    <source>
        <dbReference type="EMBL" id="APP88201.1"/>
    </source>
</evidence>
<sequence length="332" mass="36264">MVSIETLGSIGEDELLHRLAKYAPIGQLDDDTAILNLLSPTQLVINSDVFVESVHFSDLTTRPEDIGWRIIAATLSDLAATGCNKVIGVTISMVAPATTSWDWVEKTYNGLSSCLESYGGILLGGDCSGGKEKILAVTALGNVTTGKLHRNDARPGDWIVVSGPHGLSRLGLAILQNEVHDSNISFVLRQQAIRAHRRPKPRFDIINVLDQVRPKDTPWRIAGTDSSDGLFKSIQLLAKSSSCQAIIDQTALPFKADMASLKLQDKSQWVLHGGEDFELVLSLPPPWGKALLHADNQCRKIGVMVAENSISEHPDSVNSWTSTDNFFEFKHF</sequence>
<keyword evidence="2" id="KW-0808">Transferase</keyword>
<name>A0A1L5YBX9_9EUKA</name>
<dbReference type="InterPro" id="IPR036921">
    <property type="entry name" value="PurM-like_N_sf"/>
</dbReference>
<proteinExistence type="inferred from homology"/>
<dbReference type="HAMAP" id="MF_02128">
    <property type="entry name" value="TMP_kinase"/>
    <property type="match status" value="1"/>
</dbReference>
<dbReference type="Gene3D" id="3.30.1330.10">
    <property type="entry name" value="PurM-like, N-terminal domain"/>
    <property type="match status" value="1"/>
</dbReference>